<accession>A0A1W6JGQ2</accession>
<dbReference type="EMBL" id="KY314784">
    <property type="protein sequence ID" value="ARM65343.1"/>
    <property type="molecule type" value="Genomic_DNA"/>
</dbReference>
<feature type="chain" id="PRO_5012664521" evidence="3">
    <location>
        <begin position="25"/>
        <end position="690"/>
    </location>
</feature>
<dbReference type="InterPro" id="IPR021884">
    <property type="entry name" value="Ice-bd_prot"/>
</dbReference>
<reference evidence="4" key="1">
    <citation type="journal article" date="2017" name="J. Phycol.">
        <title>Multiple ice-binding proteins of probable prokaryotic origin in an antarctic lake alga, Chlamydomonas sp. ICE-MDV (chlorophyceae).</title>
        <authorList>
            <person name="Raymond J."/>
        </authorList>
    </citation>
    <scope>NUCLEOTIDE SEQUENCE</scope>
</reference>
<name>A0A1W6JGQ2_9CHLO</name>
<evidence type="ECO:0000256" key="2">
    <source>
        <dbReference type="ARBA" id="ARBA00022729"/>
    </source>
</evidence>
<keyword evidence="2 3" id="KW-0732">Signal</keyword>
<evidence type="ECO:0000256" key="1">
    <source>
        <dbReference type="ARBA" id="ARBA00005445"/>
    </source>
</evidence>
<proteinExistence type="inferred from homology"/>
<sequence length="690" mass="71515">MPSVAMLMLAPIVLLLATSSVCSADMGNRKLLQPSIVPPPLTVDLKSATNFTVLAATTVTNTGPTTVGGLLGVSPGSAVDETTEISYFAEPTPNKRASDADAAAAKKDVGDAYYDAAGRVENVVNIPVVNIGGNTYTPGLYKSTGALEVSSGTLYLSGKGIFIFQMETTFLMSTGREIILQDGAEACDIFWVVGSSATFEAGSVAVGTFMAHQSISLKTGASIVGRLFAVNAAVTMQSNTVAFPTDDSAGRRRHLQVALPVDLKTAKEFTVLAATTVTNSGPTTVGGLLGVSPGSAVEGETYISYSTLPTPNKRASTAAAKIAQEDVADAYNDAAGRVNGVNIPVVNIGGQTFTPGLYTTTDSLEVSSGTLYLKGKGVYIFQMATTFMMSTGREMILQDDAEACDIFWVVGSSVTFEAGSVAVGTFMAHQSISLNTGASITGRLFALNAAVTMLSNTVVFPADPSDGRRRQLVEAEPYSTVAVSPPTVDLLFAENFTVLAYATITNTGQTTVGGLIGVSPGSAADETSISYSADTPSERASDGDAATAKADITTAYNDASGRVENVVNINVVNIGGLTFTPGLYKTTGALEVSSGTLYLRGNGVFIFQMETTFLMSAGLEMVLQDGAQACNVFWRVGSAAKFEVGSEAVGTFMAYTAIDALTGAKITGRLFSLNAAVNLQGNVVAFPFKE</sequence>
<evidence type="ECO:0000313" key="4">
    <source>
        <dbReference type="EMBL" id="ARM65343.1"/>
    </source>
</evidence>
<feature type="signal peptide" evidence="3">
    <location>
        <begin position="1"/>
        <end position="24"/>
    </location>
</feature>
<dbReference type="Pfam" id="PF11999">
    <property type="entry name" value="Ice_binding"/>
    <property type="match status" value="3"/>
</dbReference>
<protein>
    <submittedName>
        <fullName evidence="4">Ice-binding protein isoform 1</fullName>
    </submittedName>
</protein>
<organism evidence="4">
    <name type="scientific">Chlamydomonas sp. ICE-MDV</name>
    <dbReference type="NCBI Taxonomy" id="1983280"/>
    <lineage>
        <taxon>Eukaryota</taxon>
        <taxon>Viridiplantae</taxon>
        <taxon>Chlorophyta</taxon>
        <taxon>core chlorophytes</taxon>
        <taxon>Chlorophyceae</taxon>
        <taxon>CS clade</taxon>
        <taxon>Chlamydomonadales</taxon>
        <taxon>Chlamydomonadaceae</taxon>
        <taxon>Chlamydomonas</taxon>
    </lineage>
</organism>
<comment type="similarity">
    <text evidence="1">Belongs to the ice-binding protein family.</text>
</comment>
<evidence type="ECO:0000256" key="3">
    <source>
        <dbReference type="SAM" id="SignalP"/>
    </source>
</evidence>
<dbReference type="AlphaFoldDB" id="A0A1W6JGQ2"/>